<keyword evidence="1" id="KW-1133">Transmembrane helix</keyword>
<dbReference type="AlphaFoldDB" id="A0A9P0AHY1"/>
<evidence type="ECO:0000313" key="3">
    <source>
        <dbReference type="Proteomes" id="UP001152759"/>
    </source>
</evidence>
<dbReference type="Pfam" id="PF14960">
    <property type="entry name" value="ATP_synth_reg"/>
    <property type="match status" value="1"/>
</dbReference>
<dbReference type="EMBL" id="OU963866">
    <property type="protein sequence ID" value="CAH0391060.1"/>
    <property type="molecule type" value="Genomic_DNA"/>
</dbReference>
<dbReference type="InterPro" id="IPR009125">
    <property type="entry name" value="ATPMK"/>
</dbReference>
<feature type="transmembrane region" description="Helical" evidence="1">
    <location>
        <begin position="20"/>
        <end position="41"/>
    </location>
</feature>
<protein>
    <submittedName>
        <fullName evidence="2">Uncharacterized protein</fullName>
    </submittedName>
</protein>
<name>A0A9P0AHY1_BEMTA</name>
<organism evidence="2 3">
    <name type="scientific">Bemisia tabaci</name>
    <name type="common">Sweetpotato whitefly</name>
    <name type="synonym">Aleurodes tabaci</name>
    <dbReference type="NCBI Taxonomy" id="7038"/>
    <lineage>
        <taxon>Eukaryota</taxon>
        <taxon>Metazoa</taxon>
        <taxon>Ecdysozoa</taxon>
        <taxon>Arthropoda</taxon>
        <taxon>Hexapoda</taxon>
        <taxon>Insecta</taxon>
        <taxon>Pterygota</taxon>
        <taxon>Neoptera</taxon>
        <taxon>Paraneoptera</taxon>
        <taxon>Hemiptera</taxon>
        <taxon>Sternorrhyncha</taxon>
        <taxon>Aleyrodoidea</taxon>
        <taxon>Aleyrodidae</taxon>
        <taxon>Aleyrodinae</taxon>
        <taxon>Bemisia</taxon>
    </lineage>
</organism>
<proteinExistence type="predicted"/>
<evidence type="ECO:0000313" key="2">
    <source>
        <dbReference type="EMBL" id="CAH0391060.1"/>
    </source>
</evidence>
<keyword evidence="1" id="KW-0812">Transmembrane</keyword>
<keyword evidence="3" id="KW-1185">Reference proteome</keyword>
<keyword evidence="1" id="KW-0472">Membrane</keyword>
<sequence length="55" mass="6146">MAHGEPVITGWRKYYNSETQLGRASAARITYGVAALVFVYYKFIKPKPAAPAEKK</sequence>
<evidence type="ECO:0000256" key="1">
    <source>
        <dbReference type="SAM" id="Phobius"/>
    </source>
</evidence>
<gene>
    <name evidence="2" type="ORF">BEMITA_LOCUS9718</name>
</gene>
<reference evidence="2" key="1">
    <citation type="submission" date="2021-12" db="EMBL/GenBank/DDBJ databases">
        <authorList>
            <person name="King R."/>
        </authorList>
    </citation>
    <scope>NUCLEOTIDE SEQUENCE</scope>
</reference>
<dbReference type="Proteomes" id="UP001152759">
    <property type="component" value="Chromosome 5"/>
</dbReference>
<accession>A0A9P0AHY1</accession>